<accession>A0ABW5PFV8</accession>
<reference evidence="2" key="1">
    <citation type="journal article" date="2019" name="Int. J. Syst. Evol. Microbiol.">
        <title>The Global Catalogue of Microorganisms (GCM) 10K type strain sequencing project: providing services to taxonomists for standard genome sequencing and annotation.</title>
        <authorList>
            <consortium name="The Broad Institute Genomics Platform"/>
            <consortium name="The Broad Institute Genome Sequencing Center for Infectious Disease"/>
            <person name="Wu L."/>
            <person name="Ma J."/>
        </authorList>
    </citation>
    <scope>NUCLEOTIDE SEQUENCE [LARGE SCALE GENOMIC DNA]</scope>
    <source>
        <strain evidence="2">KCTC 3950</strain>
    </source>
</reference>
<protein>
    <submittedName>
        <fullName evidence="1">ADP-heptose synthase</fullName>
    </submittedName>
</protein>
<dbReference type="EMBL" id="JBHUME010000009">
    <property type="protein sequence ID" value="MFD2613923.1"/>
    <property type="molecule type" value="Genomic_DNA"/>
</dbReference>
<name>A0ABW5PFV8_9BACL</name>
<comment type="caution">
    <text evidence="1">The sequence shown here is derived from an EMBL/GenBank/DDBJ whole genome shotgun (WGS) entry which is preliminary data.</text>
</comment>
<organism evidence="1 2">
    <name type="scientific">Paenibacillus gansuensis</name>
    <dbReference type="NCBI Taxonomy" id="306542"/>
    <lineage>
        <taxon>Bacteria</taxon>
        <taxon>Bacillati</taxon>
        <taxon>Bacillota</taxon>
        <taxon>Bacilli</taxon>
        <taxon>Bacillales</taxon>
        <taxon>Paenibacillaceae</taxon>
        <taxon>Paenibacillus</taxon>
    </lineage>
</organism>
<evidence type="ECO:0000313" key="2">
    <source>
        <dbReference type="Proteomes" id="UP001597541"/>
    </source>
</evidence>
<proteinExistence type="predicted"/>
<dbReference type="Proteomes" id="UP001597541">
    <property type="component" value="Unassembled WGS sequence"/>
</dbReference>
<dbReference type="RefSeq" id="WP_377604216.1">
    <property type="nucleotide sequence ID" value="NZ_JBHUME010000009.1"/>
</dbReference>
<gene>
    <name evidence="1" type="ORF">ACFSUF_16025</name>
</gene>
<sequence>MHNRFVIEAVMLAIYGHLLSPAKPVEYVIPSSTIHELDDILRSGDPVMPEPEDDKYVKEAIGKLIAFFEQPFYAKKISGSLLAPWRTSPPLPINEKVSITVIYAVDSAQYGEAFDPVETELILTCSKQRAPLLTDQIDLIGRMLEAEVPVMIVDIEDFEYVLEAGTEPYPENDTLY</sequence>
<keyword evidence="2" id="KW-1185">Reference proteome</keyword>
<evidence type="ECO:0000313" key="1">
    <source>
        <dbReference type="EMBL" id="MFD2613923.1"/>
    </source>
</evidence>